<dbReference type="InterPro" id="IPR036680">
    <property type="entry name" value="SPOR-like_sf"/>
</dbReference>
<evidence type="ECO:0008006" key="4">
    <source>
        <dbReference type="Google" id="ProtNLM"/>
    </source>
</evidence>
<dbReference type="GO" id="GO:0042834">
    <property type="term" value="F:peptidoglycan binding"/>
    <property type="evidence" value="ECO:0007669"/>
    <property type="project" value="InterPro"/>
</dbReference>
<keyword evidence="1" id="KW-0472">Membrane</keyword>
<keyword evidence="1" id="KW-1133">Transmembrane helix</keyword>
<evidence type="ECO:0000313" key="2">
    <source>
        <dbReference type="EMBL" id="AKA72080.1"/>
    </source>
</evidence>
<name>A0A0E3K4P0_CLOSL</name>
<dbReference type="STRING" id="1548.CSCA_4955"/>
<reference evidence="2 3" key="1">
    <citation type="journal article" date="2015" name="J. Biotechnol.">
        <title>Complete genome sequence of a malodorant-producing acetogen, Clostridium scatologenes ATCC 25775(T).</title>
        <authorList>
            <person name="Zhu Z."/>
            <person name="Guo T."/>
            <person name="Zheng H."/>
            <person name="Song T."/>
            <person name="Ouyang P."/>
            <person name="Xie J."/>
        </authorList>
    </citation>
    <scope>NUCLEOTIDE SEQUENCE [LARGE SCALE GENOMIC DNA]</scope>
    <source>
        <strain evidence="2 3">ATCC 25775</strain>
    </source>
</reference>
<keyword evidence="3" id="KW-1185">Reference proteome</keyword>
<dbReference type="HOGENOM" id="CLU_101302_0_0_9"/>
<dbReference type="SUPFAM" id="SSF110997">
    <property type="entry name" value="Sporulation related repeat"/>
    <property type="match status" value="1"/>
</dbReference>
<proteinExistence type="predicted"/>
<evidence type="ECO:0000313" key="3">
    <source>
        <dbReference type="Proteomes" id="UP000033115"/>
    </source>
</evidence>
<organism evidence="2 3">
    <name type="scientific">Clostridium scatologenes</name>
    <dbReference type="NCBI Taxonomy" id="1548"/>
    <lineage>
        <taxon>Bacteria</taxon>
        <taxon>Bacillati</taxon>
        <taxon>Bacillota</taxon>
        <taxon>Clostridia</taxon>
        <taxon>Eubacteriales</taxon>
        <taxon>Clostridiaceae</taxon>
        <taxon>Clostridium</taxon>
    </lineage>
</organism>
<dbReference type="KEGG" id="csq:CSCA_4955"/>
<evidence type="ECO:0000256" key="1">
    <source>
        <dbReference type="SAM" id="Phobius"/>
    </source>
</evidence>
<feature type="transmembrane region" description="Helical" evidence="1">
    <location>
        <begin position="17"/>
        <end position="39"/>
    </location>
</feature>
<protein>
    <recommendedName>
        <fullName evidence="4">SPOR domain-containing protein</fullName>
    </recommendedName>
</protein>
<dbReference type="EMBL" id="CP009933">
    <property type="protein sequence ID" value="AKA72080.1"/>
    <property type="molecule type" value="Genomic_DNA"/>
</dbReference>
<gene>
    <name evidence="2" type="ORF">CSCA_4955</name>
</gene>
<dbReference type="AlphaFoldDB" id="A0A0E3K4P0"/>
<dbReference type="Proteomes" id="UP000033115">
    <property type="component" value="Chromosome"/>
</dbReference>
<sequence>MKYTRYDLKNKNNGKTFILLILLVLVLAFLFGTIIFKIFSGNYNGGKSLKSETSTGKNSVSKSNMQNVTDPNSIQAAKFIVIQGGIYQNKENAEAEKNLLNAYGTPFTVTEDNKTRVLLGIYVEDQGEKIIKSLNDAKVDNSKMLFTINKDNICDAEIAGIIGANIQILNKLSEKDVKAIQTSELKKWCSSLNNKNNQGKNIAVLKQLKNDVDKMPKEISKDKASENYIYLYQILKKVGSNK</sequence>
<dbReference type="RefSeq" id="WP_029163339.1">
    <property type="nucleotide sequence ID" value="NZ_CP009933.1"/>
</dbReference>
<keyword evidence="1" id="KW-0812">Transmembrane</keyword>
<accession>A0A0E3K4P0</accession>